<dbReference type="AlphaFoldDB" id="A0A5B7HQV5"/>
<proteinExistence type="predicted"/>
<reference evidence="1 2" key="1">
    <citation type="submission" date="2019-05" db="EMBL/GenBank/DDBJ databases">
        <title>Another draft genome of Portunus trituberculatus and its Hox gene families provides insights of decapod evolution.</title>
        <authorList>
            <person name="Jeong J.-H."/>
            <person name="Song I."/>
            <person name="Kim S."/>
            <person name="Choi T."/>
            <person name="Kim D."/>
            <person name="Ryu S."/>
            <person name="Kim W."/>
        </authorList>
    </citation>
    <scope>NUCLEOTIDE SEQUENCE [LARGE SCALE GENOMIC DNA]</scope>
    <source>
        <tissue evidence="1">Muscle</tissue>
    </source>
</reference>
<accession>A0A5B7HQV5</accession>
<dbReference type="EMBL" id="VSRR010034452">
    <property type="protein sequence ID" value="MPC72276.1"/>
    <property type="molecule type" value="Genomic_DNA"/>
</dbReference>
<evidence type="ECO:0000313" key="1">
    <source>
        <dbReference type="EMBL" id="MPC72276.1"/>
    </source>
</evidence>
<protein>
    <submittedName>
        <fullName evidence="1">Uncharacterized protein</fullName>
    </submittedName>
</protein>
<dbReference type="Proteomes" id="UP000324222">
    <property type="component" value="Unassembled WGS sequence"/>
</dbReference>
<comment type="caution">
    <text evidence="1">The sequence shown here is derived from an EMBL/GenBank/DDBJ whole genome shotgun (WGS) entry which is preliminary data.</text>
</comment>
<gene>
    <name evidence="1" type="ORF">E2C01_066575</name>
</gene>
<organism evidence="1 2">
    <name type="scientific">Portunus trituberculatus</name>
    <name type="common">Swimming crab</name>
    <name type="synonym">Neptunus trituberculatus</name>
    <dbReference type="NCBI Taxonomy" id="210409"/>
    <lineage>
        <taxon>Eukaryota</taxon>
        <taxon>Metazoa</taxon>
        <taxon>Ecdysozoa</taxon>
        <taxon>Arthropoda</taxon>
        <taxon>Crustacea</taxon>
        <taxon>Multicrustacea</taxon>
        <taxon>Malacostraca</taxon>
        <taxon>Eumalacostraca</taxon>
        <taxon>Eucarida</taxon>
        <taxon>Decapoda</taxon>
        <taxon>Pleocyemata</taxon>
        <taxon>Brachyura</taxon>
        <taxon>Eubrachyura</taxon>
        <taxon>Portunoidea</taxon>
        <taxon>Portunidae</taxon>
        <taxon>Portuninae</taxon>
        <taxon>Portunus</taxon>
    </lineage>
</organism>
<sequence>MSVYHNRHHRYCHRHHSQLTVPDILLRLLEIKNITAAKLNFTAPFGQKVSLGYRASRCVLGVMGREAWKPTFLFDDL</sequence>
<keyword evidence="2" id="KW-1185">Reference proteome</keyword>
<name>A0A5B7HQV5_PORTR</name>
<evidence type="ECO:0000313" key="2">
    <source>
        <dbReference type="Proteomes" id="UP000324222"/>
    </source>
</evidence>